<keyword evidence="3" id="KW-1185">Reference proteome</keyword>
<evidence type="ECO:0000313" key="2">
    <source>
        <dbReference type="EMBL" id="CAD6198696.1"/>
    </source>
</evidence>
<sequence>MTATRWCCVAKDQGVPTSSSSPRIEEKPKKKKKPTTTFLHRRFLKPEKTVNGTKRHDGFDFRRPEQRERKYGRHNRTPTRHEAVHREIR</sequence>
<accession>A0A8S1HPZ2</accession>
<organism evidence="2 3">
    <name type="scientific">Caenorhabditis auriculariae</name>
    <dbReference type="NCBI Taxonomy" id="2777116"/>
    <lineage>
        <taxon>Eukaryota</taxon>
        <taxon>Metazoa</taxon>
        <taxon>Ecdysozoa</taxon>
        <taxon>Nematoda</taxon>
        <taxon>Chromadorea</taxon>
        <taxon>Rhabditida</taxon>
        <taxon>Rhabditina</taxon>
        <taxon>Rhabditomorpha</taxon>
        <taxon>Rhabditoidea</taxon>
        <taxon>Rhabditidae</taxon>
        <taxon>Peloderinae</taxon>
        <taxon>Caenorhabditis</taxon>
    </lineage>
</organism>
<feature type="region of interest" description="Disordered" evidence="1">
    <location>
        <begin position="12"/>
        <end position="89"/>
    </location>
</feature>
<dbReference type="Proteomes" id="UP000835052">
    <property type="component" value="Unassembled WGS sequence"/>
</dbReference>
<evidence type="ECO:0000313" key="3">
    <source>
        <dbReference type="Proteomes" id="UP000835052"/>
    </source>
</evidence>
<dbReference type="AlphaFoldDB" id="A0A8S1HPZ2"/>
<feature type="compositionally biased region" description="Basic and acidic residues" evidence="1">
    <location>
        <begin position="44"/>
        <end position="69"/>
    </location>
</feature>
<gene>
    <name evidence="2" type="ORF">CAUJ_LOCUS14602</name>
</gene>
<protein>
    <submittedName>
        <fullName evidence="2">Uncharacterized protein</fullName>
    </submittedName>
</protein>
<proteinExistence type="predicted"/>
<dbReference type="EMBL" id="CAJGYM010000135">
    <property type="protein sequence ID" value="CAD6198696.1"/>
    <property type="molecule type" value="Genomic_DNA"/>
</dbReference>
<comment type="caution">
    <text evidence="2">The sequence shown here is derived from an EMBL/GenBank/DDBJ whole genome shotgun (WGS) entry which is preliminary data.</text>
</comment>
<reference evidence="2" key="1">
    <citation type="submission" date="2020-10" db="EMBL/GenBank/DDBJ databases">
        <authorList>
            <person name="Kikuchi T."/>
        </authorList>
    </citation>
    <scope>NUCLEOTIDE SEQUENCE</scope>
    <source>
        <strain evidence="2">NKZ352</strain>
    </source>
</reference>
<feature type="compositionally biased region" description="Basic and acidic residues" evidence="1">
    <location>
        <begin position="79"/>
        <end position="89"/>
    </location>
</feature>
<name>A0A8S1HPZ2_9PELO</name>
<evidence type="ECO:0000256" key="1">
    <source>
        <dbReference type="SAM" id="MobiDB-lite"/>
    </source>
</evidence>
<feature type="compositionally biased region" description="Basic residues" evidence="1">
    <location>
        <begin position="29"/>
        <end position="43"/>
    </location>
</feature>